<feature type="compositionally biased region" description="Basic and acidic residues" evidence="1">
    <location>
        <begin position="533"/>
        <end position="546"/>
    </location>
</feature>
<proteinExistence type="predicted"/>
<evidence type="ECO:0000313" key="2">
    <source>
        <dbReference type="EMBL" id="CAK8998900.1"/>
    </source>
</evidence>
<comment type="caution">
    <text evidence="2">The sequence shown here is derived from an EMBL/GenBank/DDBJ whole genome shotgun (WGS) entry which is preliminary data.</text>
</comment>
<feature type="compositionally biased region" description="Low complexity" evidence="1">
    <location>
        <begin position="617"/>
        <end position="626"/>
    </location>
</feature>
<feature type="region of interest" description="Disordered" evidence="1">
    <location>
        <begin position="533"/>
        <end position="580"/>
    </location>
</feature>
<sequence length="726" mass="79753">MEEALWQVAPDAGVVASASLVGGSLAKVLDGLGAAATGASGIALGAASAATGALAAKAFTERSDRLAVEQRLAEVKRHAPQSCPISLEPLVAVRQMIEAVDWCLANEERRSAQQNLTTLAFGCFEPQKLKGQKQSAQEKAIQKEYRRHVSKLRNMSAPAPRASNQKSKKKERKRSFEGDGTGVISSITIPGSNEAYERLFNPQWGTVRSKQGLCAALGYLVLQFLELKKTANGNLADGPRYSLRLAVSSLARHHTFDEPLDVKAPRTSRLLRPSIATAELDEIDEEENRWKTQPGHEQEFRSAAVALLCILDAALAWRPSDPLGWLGQAEDAEGAVLARERGVCSFSSFAGKVRKSLKKASGGCQIAWQRIEVHLDAIRARTLPEPWPWIWVLNEEASMLVRNRTKVPLRVELHRRKVEVSPFADLPLLKQVMRWIHGKERPILVADVKPGIEWALRPRAKEGREFRVRLMTKAGVMVCARGLRRGQSFDFQVPVPPPPAQLRVASSSRQSALTGIEGTMQGRIQATDDAVKAFGGKEPDDRDDRGSIASTATPSLASGRLSFASTASSMRPSSVGKEPMEGMAAMALKLEERRRKVEGLPPLASADENEESPTTEPQQAPQVAAPKAERRGLLAESSVEGFRCCLCPRCLHSMPLRRTRPRASVYSGGVRCDHCKKELMGEEEKSSSPCTGEDAQEAFCHCSRCWFDLCRQCGYKEMREVWWGED</sequence>
<dbReference type="EMBL" id="CAXAMN010002281">
    <property type="protein sequence ID" value="CAK8998900.1"/>
    <property type="molecule type" value="Genomic_DNA"/>
</dbReference>
<dbReference type="Proteomes" id="UP001642484">
    <property type="component" value="Unassembled WGS sequence"/>
</dbReference>
<feature type="region of interest" description="Disordered" evidence="1">
    <location>
        <begin position="151"/>
        <end position="181"/>
    </location>
</feature>
<keyword evidence="3" id="KW-1185">Reference proteome</keyword>
<evidence type="ECO:0000313" key="3">
    <source>
        <dbReference type="Proteomes" id="UP001642484"/>
    </source>
</evidence>
<feature type="compositionally biased region" description="Polar residues" evidence="1">
    <location>
        <begin position="563"/>
        <end position="572"/>
    </location>
</feature>
<feature type="region of interest" description="Disordered" evidence="1">
    <location>
        <begin position="601"/>
        <end position="629"/>
    </location>
</feature>
<gene>
    <name evidence="2" type="ORF">CCMP2556_LOCUS5442</name>
</gene>
<reference evidence="2 3" key="1">
    <citation type="submission" date="2024-02" db="EMBL/GenBank/DDBJ databases">
        <authorList>
            <person name="Chen Y."/>
            <person name="Shah S."/>
            <person name="Dougan E. K."/>
            <person name="Thang M."/>
            <person name="Chan C."/>
        </authorList>
    </citation>
    <scope>NUCLEOTIDE SEQUENCE [LARGE SCALE GENOMIC DNA]</scope>
</reference>
<protein>
    <submittedName>
        <fullName evidence="2">Uncharacterized protein</fullName>
    </submittedName>
</protein>
<name>A0ABP0IBY9_9DINO</name>
<evidence type="ECO:0000256" key="1">
    <source>
        <dbReference type="SAM" id="MobiDB-lite"/>
    </source>
</evidence>
<accession>A0ABP0IBY9</accession>
<organism evidence="2 3">
    <name type="scientific">Durusdinium trenchii</name>
    <dbReference type="NCBI Taxonomy" id="1381693"/>
    <lineage>
        <taxon>Eukaryota</taxon>
        <taxon>Sar</taxon>
        <taxon>Alveolata</taxon>
        <taxon>Dinophyceae</taxon>
        <taxon>Suessiales</taxon>
        <taxon>Symbiodiniaceae</taxon>
        <taxon>Durusdinium</taxon>
    </lineage>
</organism>